<dbReference type="InterPro" id="IPR036047">
    <property type="entry name" value="F-box-like_dom_sf"/>
</dbReference>
<name>M8B375_AEGTA</name>
<accession>M8B375</accession>
<sequence length="223" mass="25523">MATRGCRKKTRGMKRSPVSDLSDDLLVEIISRVPYQSTCCCKCVSRRWRDLLSHPDHRKKLPRSTLAGIFYQTFGGSGRLPPARFCGYRSVSGNFYSSMDPSLSFLPKRRRVQFYLLDCCNGLLLSRNWDQPYGVKNFEYVVCNPATEKWVVVPASGWSCKVRITRLGFDPTVSSHFHVFEFAASAIPNAYRQNDVHASKQWESTHPKLEFGHIKLFGTAQFR</sequence>
<evidence type="ECO:0000313" key="1">
    <source>
        <dbReference type="EnsemblPlants" id="EMT08456"/>
    </source>
</evidence>
<dbReference type="SMART" id="SM00256">
    <property type="entry name" value="FBOX"/>
    <property type="match status" value="1"/>
</dbReference>
<dbReference type="EnsemblPlants" id="EMT08456">
    <property type="protein sequence ID" value="EMT08456"/>
    <property type="gene ID" value="F775_25729"/>
</dbReference>
<dbReference type="InterPro" id="IPR001810">
    <property type="entry name" value="F-box_dom"/>
</dbReference>
<dbReference type="SUPFAM" id="SSF81383">
    <property type="entry name" value="F-box domain"/>
    <property type="match status" value="1"/>
</dbReference>
<protein>
    <submittedName>
        <fullName evidence="1">Uncharacterized protein</fullName>
    </submittedName>
</protein>
<dbReference type="Gene3D" id="1.20.1280.50">
    <property type="match status" value="1"/>
</dbReference>
<dbReference type="PANTHER" id="PTHR35546">
    <property type="entry name" value="F-BOX PROTEIN INTERACTION DOMAIN PROTEIN-RELATED"/>
    <property type="match status" value="1"/>
</dbReference>
<dbReference type="Pfam" id="PF00646">
    <property type="entry name" value="F-box"/>
    <property type="match status" value="1"/>
</dbReference>
<dbReference type="ExpressionAtlas" id="M8B375">
    <property type="expression patterns" value="baseline"/>
</dbReference>
<dbReference type="AlphaFoldDB" id="M8B375"/>
<dbReference type="PANTHER" id="PTHR35546:SF105">
    <property type="entry name" value="OS05G0139200 PROTEIN"/>
    <property type="match status" value="1"/>
</dbReference>
<organism evidence="1">
    <name type="scientific">Aegilops tauschii</name>
    <name type="common">Tausch's goatgrass</name>
    <name type="synonym">Aegilops squarrosa</name>
    <dbReference type="NCBI Taxonomy" id="37682"/>
    <lineage>
        <taxon>Eukaryota</taxon>
        <taxon>Viridiplantae</taxon>
        <taxon>Streptophyta</taxon>
        <taxon>Embryophyta</taxon>
        <taxon>Tracheophyta</taxon>
        <taxon>Spermatophyta</taxon>
        <taxon>Magnoliopsida</taxon>
        <taxon>Liliopsida</taxon>
        <taxon>Poales</taxon>
        <taxon>Poaceae</taxon>
        <taxon>BOP clade</taxon>
        <taxon>Pooideae</taxon>
        <taxon>Triticodae</taxon>
        <taxon>Triticeae</taxon>
        <taxon>Triticinae</taxon>
        <taxon>Aegilops</taxon>
    </lineage>
</organism>
<reference evidence="1" key="1">
    <citation type="submission" date="2015-06" db="UniProtKB">
        <authorList>
            <consortium name="EnsemblPlants"/>
        </authorList>
    </citation>
    <scope>IDENTIFICATION</scope>
</reference>
<proteinExistence type="predicted"/>
<dbReference type="InterPro" id="IPR055290">
    <property type="entry name" value="At3g26010-like"/>
</dbReference>